<dbReference type="Pfam" id="PF04592">
    <property type="entry name" value="SelP_N"/>
    <property type="match status" value="1"/>
</dbReference>
<comment type="subcellular location">
    <subcellularLocation>
        <location evidence="1">Secreted</location>
    </subcellularLocation>
</comment>
<protein>
    <recommendedName>
        <fullName evidence="8">Selenoprotein P N-terminal domain-containing protein</fullName>
    </recommendedName>
</protein>
<keyword evidence="2" id="KW-0964">Secreted</keyword>
<keyword evidence="3 7" id="KW-0732">Signal</keyword>
<evidence type="ECO:0000256" key="5">
    <source>
        <dbReference type="ARBA" id="ARBA00023180"/>
    </source>
</evidence>
<gene>
    <name evidence="9" type="ORF">PUN28_010510</name>
</gene>
<evidence type="ECO:0000259" key="8">
    <source>
        <dbReference type="Pfam" id="PF04592"/>
    </source>
</evidence>
<dbReference type="EMBL" id="JADYXP020000010">
    <property type="protein sequence ID" value="KAL0114990.1"/>
    <property type="molecule type" value="Genomic_DNA"/>
</dbReference>
<dbReference type="InterPro" id="IPR007671">
    <property type="entry name" value="Selenoprotein-P_N"/>
</dbReference>
<feature type="chain" id="PRO_5043576272" description="Selenoprotein P N-terminal domain-containing protein" evidence="7">
    <location>
        <begin position="23"/>
        <end position="595"/>
    </location>
</feature>
<sequence>MLVAKVALPVSLLFLVNLASEARHQSHLSRVLESSDDRSSRAWMREEREQYFEQCRFVNAWKEHLGYVSVLAFLDPARHTWQYSFRQAVMLELLSFRLRKSGFPDIRFFMISPFGGSPTKHERSDENVEIEAWREIEARGEMDDFMTVNFFKNDRSEITILWDNPRSRLWERFRASKDQVIIIDRCGKLTYHVIVPWSILFFPYVKAAILSTYKEDPCGGCNPTSYRTSGDDEYDLTLTKAVYEKETSSMQNSPDIDTDTTSTTDSLDEPKAGNTSTAAASPLQATNDPTIPAESFTESTTYRPQDGQDRESSTSSEESTVHDQTVTIFYSQTEVHPLANNLPTLVNYESNTTLSVNNPTADKSESDPISAEYETTTSSFANKVRDENATAEDAERFEEDAFLPLRVIMHAPHVHVNSDFDERLEFKIVSPSDSRQVNADSSRLVSSGEYDWETTEANSNEKNAKQKYMFNEDENPGLYGEVAEYSKSSYEDITDRNKMINDAYNNSTTDYDEEHYANDRLVNISNSDESYVIANVTEDPNIEGFTDSRNITVSNVDSLKTINTNNQVDTEEEMRDKLIEHYKKLLPWVDYRLNK</sequence>
<feature type="compositionally biased region" description="Polar residues" evidence="6">
    <location>
        <begin position="273"/>
        <end position="289"/>
    </location>
</feature>
<reference evidence="9 10" key="1">
    <citation type="submission" date="2023-03" db="EMBL/GenBank/DDBJ databases">
        <title>High recombination rates correlate with genetic variation in Cardiocondyla obscurior ants.</title>
        <authorList>
            <person name="Errbii M."/>
        </authorList>
    </citation>
    <scope>NUCLEOTIDE SEQUENCE [LARGE SCALE GENOMIC DNA]</scope>
    <source>
        <strain evidence="9">Alpha-2009</strain>
        <tissue evidence="9">Whole body</tissue>
    </source>
</reference>
<dbReference type="GO" id="GO:0001887">
    <property type="term" value="P:selenium compound metabolic process"/>
    <property type="evidence" value="ECO:0007669"/>
    <property type="project" value="TreeGrafter"/>
</dbReference>
<name>A0AAW2FLY6_9HYME</name>
<dbReference type="AlphaFoldDB" id="A0AAW2FLY6"/>
<keyword evidence="5" id="KW-0325">Glycoprotein</keyword>
<proteinExistence type="predicted"/>
<evidence type="ECO:0000256" key="4">
    <source>
        <dbReference type="ARBA" id="ARBA00022933"/>
    </source>
</evidence>
<dbReference type="GO" id="GO:0008430">
    <property type="term" value="F:selenium binding"/>
    <property type="evidence" value="ECO:0007669"/>
    <property type="project" value="InterPro"/>
</dbReference>
<feature type="region of interest" description="Disordered" evidence="6">
    <location>
        <begin position="245"/>
        <end position="322"/>
    </location>
</feature>
<evidence type="ECO:0000256" key="7">
    <source>
        <dbReference type="SAM" id="SignalP"/>
    </source>
</evidence>
<evidence type="ECO:0000256" key="2">
    <source>
        <dbReference type="ARBA" id="ARBA00022525"/>
    </source>
</evidence>
<feature type="signal peptide" evidence="7">
    <location>
        <begin position="1"/>
        <end position="22"/>
    </location>
</feature>
<feature type="domain" description="Selenoprotein P N-terminal" evidence="8">
    <location>
        <begin position="166"/>
        <end position="231"/>
    </location>
</feature>
<accession>A0AAW2FLY6</accession>
<dbReference type="InterPro" id="IPR037941">
    <property type="entry name" value="SeP"/>
</dbReference>
<evidence type="ECO:0000256" key="3">
    <source>
        <dbReference type="ARBA" id="ARBA00022729"/>
    </source>
</evidence>
<evidence type="ECO:0000313" key="9">
    <source>
        <dbReference type="EMBL" id="KAL0114990.1"/>
    </source>
</evidence>
<dbReference type="PANTHER" id="PTHR10105:SF2">
    <property type="entry name" value="AGAP003297-PA"/>
    <property type="match status" value="1"/>
</dbReference>
<keyword evidence="10" id="KW-1185">Reference proteome</keyword>
<evidence type="ECO:0000313" key="10">
    <source>
        <dbReference type="Proteomes" id="UP001430953"/>
    </source>
</evidence>
<organism evidence="9 10">
    <name type="scientific">Cardiocondyla obscurior</name>
    <dbReference type="NCBI Taxonomy" id="286306"/>
    <lineage>
        <taxon>Eukaryota</taxon>
        <taxon>Metazoa</taxon>
        <taxon>Ecdysozoa</taxon>
        <taxon>Arthropoda</taxon>
        <taxon>Hexapoda</taxon>
        <taxon>Insecta</taxon>
        <taxon>Pterygota</taxon>
        <taxon>Neoptera</taxon>
        <taxon>Endopterygota</taxon>
        <taxon>Hymenoptera</taxon>
        <taxon>Apocrita</taxon>
        <taxon>Aculeata</taxon>
        <taxon>Formicoidea</taxon>
        <taxon>Formicidae</taxon>
        <taxon>Myrmicinae</taxon>
        <taxon>Cardiocondyla</taxon>
    </lineage>
</organism>
<dbReference type="GO" id="GO:0005576">
    <property type="term" value="C:extracellular region"/>
    <property type="evidence" value="ECO:0007669"/>
    <property type="project" value="UniProtKB-SubCell"/>
</dbReference>
<dbReference type="Proteomes" id="UP001430953">
    <property type="component" value="Unassembled WGS sequence"/>
</dbReference>
<keyword evidence="4" id="KW-0712">Selenocysteine</keyword>
<comment type="caution">
    <text evidence="9">The sequence shown here is derived from an EMBL/GenBank/DDBJ whole genome shotgun (WGS) entry which is preliminary data.</text>
</comment>
<evidence type="ECO:0000256" key="6">
    <source>
        <dbReference type="SAM" id="MobiDB-lite"/>
    </source>
</evidence>
<evidence type="ECO:0000256" key="1">
    <source>
        <dbReference type="ARBA" id="ARBA00004613"/>
    </source>
</evidence>
<dbReference type="PANTHER" id="PTHR10105">
    <property type="entry name" value="SELENOPROTEIN P"/>
    <property type="match status" value="1"/>
</dbReference>